<proteinExistence type="predicted"/>
<dbReference type="EMBL" id="CAJVPK010000043">
    <property type="protein sequence ID" value="CAG8436972.1"/>
    <property type="molecule type" value="Genomic_DNA"/>
</dbReference>
<comment type="caution">
    <text evidence="1">The sequence shown here is derived from an EMBL/GenBank/DDBJ whole genome shotgun (WGS) entry which is preliminary data.</text>
</comment>
<dbReference type="Proteomes" id="UP000789706">
    <property type="component" value="Unassembled WGS sequence"/>
</dbReference>
<reference evidence="1" key="1">
    <citation type="submission" date="2021-06" db="EMBL/GenBank/DDBJ databases">
        <authorList>
            <person name="Kallberg Y."/>
            <person name="Tangrot J."/>
            <person name="Rosling A."/>
        </authorList>
    </citation>
    <scope>NUCLEOTIDE SEQUENCE</scope>
    <source>
        <strain evidence="1">AZ414A</strain>
    </source>
</reference>
<evidence type="ECO:0000313" key="1">
    <source>
        <dbReference type="EMBL" id="CAG8436972.1"/>
    </source>
</evidence>
<protein>
    <submittedName>
        <fullName evidence="1">2943_t:CDS:1</fullName>
    </submittedName>
</protein>
<evidence type="ECO:0000313" key="2">
    <source>
        <dbReference type="Proteomes" id="UP000789706"/>
    </source>
</evidence>
<organism evidence="1 2">
    <name type="scientific">Diversispora eburnea</name>
    <dbReference type="NCBI Taxonomy" id="1213867"/>
    <lineage>
        <taxon>Eukaryota</taxon>
        <taxon>Fungi</taxon>
        <taxon>Fungi incertae sedis</taxon>
        <taxon>Mucoromycota</taxon>
        <taxon>Glomeromycotina</taxon>
        <taxon>Glomeromycetes</taxon>
        <taxon>Diversisporales</taxon>
        <taxon>Diversisporaceae</taxon>
        <taxon>Diversispora</taxon>
    </lineage>
</organism>
<gene>
    <name evidence="1" type="ORF">DEBURN_LOCUS1090</name>
</gene>
<sequence length="53" mass="5469">MSLKALSLSKTGSPLIDMDGRGRIAAGAKGLTSSTWRPNLLAVALVIGAIFKN</sequence>
<dbReference type="AlphaFoldDB" id="A0A9N8UYX8"/>
<accession>A0A9N8UYX8</accession>
<name>A0A9N8UYX8_9GLOM</name>
<keyword evidence="2" id="KW-1185">Reference proteome</keyword>